<feature type="compositionally biased region" description="Low complexity" evidence="1">
    <location>
        <begin position="34"/>
        <end position="53"/>
    </location>
</feature>
<feature type="region of interest" description="Disordered" evidence="1">
    <location>
        <begin position="1"/>
        <end position="107"/>
    </location>
</feature>
<name>A0ABY7PV20_9BACT</name>
<dbReference type="Proteomes" id="UP001211872">
    <property type="component" value="Plasmid unnamed2"/>
</dbReference>
<gene>
    <name evidence="2" type="ORF">O9Z63_20065</name>
</gene>
<protein>
    <recommendedName>
        <fullName evidence="4">DUF3408 domain-containing protein</fullName>
    </recommendedName>
</protein>
<dbReference type="RefSeq" id="WP_270129460.1">
    <property type="nucleotide sequence ID" value="NZ_CP115397.1"/>
</dbReference>
<sequence>MAKSFKQLSSGTAQPTKRTSEIDLLDFLEQDRQTTAATPEPAVAAAPAAAPVTDSSGSTAPAKPGRRPAAAPAAPEAAAPARKAPGRPKAVAPARPTPVTESADVTDVTSVTAATTVAEAAVGTAATGVEEASDSDVRQTFVLSRQYLEKLKNFVHTQRMGGQYDFTQKQALHQALDLLFDNAEIEERPLQIRQKEEVRRQQIRKGRGR</sequence>
<feature type="compositionally biased region" description="Low complexity" evidence="1">
    <location>
        <begin position="60"/>
        <end position="107"/>
    </location>
</feature>
<feature type="compositionally biased region" description="Polar residues" evidence="1">
    <location>
        <begin position="1"/>
        <end position="17"/>
    </location>
</feature>
<evidence type="ECO:0000313" key="3">
    <source>
        <dbReference type="Proteomes" id="UP001211872"/>
    </source>
</evidence>
<evidence type="ECO:0000256" key="1">
    <source>
        <dbReference type="SAM" id="MobiDB-lite"/>
    </source>
</evidence>
<keyword evidence="3" id="KW-1185">Reference proteome</keyword>
<keyword evidence="2" id="KW-0614">Plasmid</keyword>
<reference evidence="2 3" key="1">
    <citation type="journal article" date="2011" name="Int. J. Syst. Evol. Microbiol.">
        <title>Hymenobacter yonginensis sp. nov., isolated from a mesotrophic artificial lake.</title>
        <authorList>
            <person name="Joung Y."/>
            <person name="Cho S.H."/>
            <person name="Kim H."/>
            <person name="Kim S.B."/>
            <person name="Joh K."/>
        </authorList>
    </citation>
    <scope>NUCLEOTIDE SEQUENCE [LARGE SCALE GENOMIC DNA]</scope>
    <source>
        <strain evidence="2 3">KCTC 22745</strain>
    </source>
</reference>
<proteinExistence type="predicted"/>
<organism evidence="2 3">
    <name type="scientific">Hymenobacter yonginensis</name>
    <dbReference type="NCBI Taxonomy" id="748197"/>
    <lineage>
        <taxon>Bacteria</taxon>
        <taxon>Pseudomonadati</taxon>
        <taxon>Bacteroidota</taxon>
        <taxon>Cytophagia</taxon>
        <taxon>Cytophagales</taxon>
        <taxon>Hymenobacteraceae</taxon>
        <taxon>Hymenobacter</taxon>
    </lineage>
</organism>
<geneLocation type="plasmid" evidence="2 3">
    <name>unnamed2</name>
</geneLocation>
<evidence type="ECO:0008006" key="4">
    <source>
        <dbReference type="Google" id="ProtNLM"/>
    </source>
</evidence>
<accession>A0ABY7PV20</accession>
<dbReference type="EMBL" id="CP115397">
    <property type="protein sequence ID" value="WBO86783.1"/>
    <property type="molecule type" value="Genomic_DNA"/>
</dbReference>
<evidence type="ECO:0000313" key="2">
    <source>
        <dbReference type="EMBL" id="WBO86783.1"/>
    </source>
</evidence>